<keyword evidence="1" id="KW-0547">Nucleotide-binding</keyword>
<protein>
    <submittedName>
        <fullName evidence="5">LuxR family transcriptional regulator</fullName>
    </submittedName>
</protein>
<dbReference type="GO" id="GO:0003677">
    <property type="term" value="F:DNA binding"/>
    <property type="evidence" value="ECO:0007669"/>
    <property type="project" value="InterPro"/>
</dbReference>
<proteinExistence type="predicted"/>
<comment type="caution">
    <text evidence="5">The sequence shown here is derived from an EMBL/GenBank/DDBJ whole genome shotgun (WGS) entry which is preliminary data.</text>
</comment>
<keyword evidence="2" id="KW-0067">ATP-binding</keyword>
<dbReference type="Gene3D" id="1.10.10.10">
    <property type="entry name" value="Winged helix-like DNA-binding domain superfamily/Winged helix DNA-binding domain"/>
    <property type="match status" value="1"/>
</dbReference>
<dbReference type="PANTHER" id="PTHR16305:SF35">
    <property type="entry name" value="TRANSCRIPTIONAL ACTIVATOR DOMAIN"/>
    <property type="match status" value="1"/>
</dbReference>
<organism evidence="5 6">
    <name type="scientific">Kitasatospora indigofera</name>
    <dbReference type="NCBI Taxonomy" id="67307"/>
    <lineage>
        <taxon>Bacteria</taxon>
        <taxon>Bacillati</taxon>
        <taxon>Actinomycetota</taxon>
        <taxon>Actinomycetes</taxon>
        <taxon>Kitasatosporales</taxon>
        <taxon>Streptomycetaceae</taxon>
        <taxon>Kitasatospora</taxon>
    </lineage>
</organism>
<evidence type="ECO:0000313" key="5">
    <source>
        <dbReference type="EMBL" id="GHH58893.1"/>
    </source>
</evidence>
<dbReference type="Proteomes" id="UP000617734">
    <property type="component" value="Unassembled WGS sequence"/>
</dbReference>
<dbReference type="InterPro" id="IPR041664">
    <property type="entry name" value="AAA_16"/>
</dbReference>
<dbReference type="InterPro" id="IPR000792">
    <property type="entry name" value="Tscrpt_reg_LuxR_C"/>
</dbReference>
<accession>A0A919FAR1</accession>
<dbReference type="Pfam" id="PF00196">
    <property type="entry name" value="GerE"/>
    <property type="match status" value="1"/>
</dbReference>
<keyword evidence="6" id="KW-1185">Reference proteome</keyword>
<reference evidence="5" key="1">
    <citation type="journal article" date="2014" name="Int. J. Syst. Evol. Microbiol.">
        <title>Complete genome sequence of Corynebacterium casei LMG S-19264T (=DSM 44701T), isolated from a smear-ripened cheese.</title>
        <authorList>
            <consortium name="US DOE Joint Genome Institute (JGI-PGF)"/>
            <person name="Walter F."/>
            <person name="Albersmeier A."/>
            <person name="Kalinowski J."/>
            <person name="Ruckert C."/>
        </authorList>
    </citation>
    <scope>NUCLEOTIDE SEQUENCE</scope>
    <source>
        <strain evidence="5">JCM 4646</strain>
    </source>
</reference>
<dbReference type="InterPro" id="IPR016032">
    <property type="entry name" value="Sig_transdc_resp-reg_C-effctor"/>
</dbReference>
<dbReference type="PRINTS" id="PR00038">
    <property type="entry name" value="HTHLUXR"/>
</dbReference>
<evidence type="ECO:0000256" key="2">
    <source>
        <dbReference type="ARBA" id="ARBA00022840"/>
    </source>
</evidence>
<feature type="domain" description="HTH luxR-type" evidence="4">
    <location>
        <begin position="865"/>
        <end position="930"/>
    </location>
</feature>
<name>A0A919FAR1_9ACTN</name>
<reference evidence="5" key="2">
    <citation type="submission" date="2020-09" db="EMBL/GenBank/DDBJ databases">
        <authorList>
            <person name="Sun Q."/>
            <person name="Ohkuma M."/>
        </authorList>
    </citation>
    <scope>NUCLEOTIDE SEQUENCE</scope>
    <source>
        <strain evidence="5">JCM 4646</strain>
    </source>
</reference>
<dbReference type="GO" id="GO:0005737">
    <property type="term" value="C:cytoplasm"/>
    <property type="evidence" value="ECO:0007669"/>
    <property type="project" value="TreeGrafter"/>
</dbReference>
<dbReference type="Pfam" id="PF13191">
    <property type="entry name" value="AAA_16"/>
    <property type="match status" value="1"/>
</dbReference>
<dbReference type="InterPro" id="IPR027417">
    <property type="entry name" value="P-loop_NTPase"/>
</dbReference>
<feature type="region of interest" description="Disordered" evidence="3">
    <location>
        <begin position="1"/>
        <end position="20"/>
    </location>
</feature>
<dbReference type="InterPro" id="IPR036388">
    <property type="entry name" value="WH-like_DNA-bd_sf"/>
</dbReference>
<sequence length="936" mass="98693">MAAGRPPVNPAGAAGPLVGREHDLARVTAGPARDRESGALLLSGQPGIGKSAVLEAAAGAAAAAGTRVLRAAGVEFEADISYAALNQALLPLQDVFDRLGRHHREALDVALGLGAGAPPERFVVCNAALSLLRAAAVDAPVLLVVDDLPWVDRASAAVFGFVARRTAGARVRFLGAARTGAGGFFEHTGLPAHELSPLAPEAAAHLVDTRFPGLARPVRRRLLDTAQGNPLALLELPNALRQDQPRSRDVPPAILPLGERLRSLFLTRVRDLPAATRDLLLLAALDGTGDLAVLSAAARESDAGAGLEDLGPAEGDQLVLVDSGSHRLLFRHPLVRSAVVEAATSSRLRAAHRALARVLEHRPVQRAWHLGEATLRPDEEVAVLLEHAAGHILERGDAVAAIAALTRAADLSPLGTDRARRLAEAAYVGAEAVGALSSAEALLEDARRADPGHGVSLRAAGAAVQLLLNSDGDVATAHRLLVGAVEAGGHGYRADDPALLDTLHFLMLLCSYGGKEELWAPFHAALSRLRPAAPPLLGIGAQTFSDPLNADGATLRRLDEIIDGVTARTELAEIVRIGAAAIYPDRLSALREASWRVVRQGREGGPVRRHIGALLHLCLDDYLCGRWQEAVELSDEGLALCADSGYSVCTWFFQFTKGLVLASRGDAGPARALATAMTDWAAPRGVRMSTDCARQVHLLADIAEGDFDRAFGHADAVSPAGRFAPRTPHALWVFFDLVESAVRTDRQDAAAAHVRALRGTNAAALSPRLALLAAGAEAVAEPDDQHAARLFARAVGAPDVEKWPFDLARVRLAQGERLRRARAVSDARAPLSAALRTFERLGAAPWAERARKELRAAGEPVALPDGRGVGALTPQEREIAELAATGLTNKQIAERLFISHRTVGAHLYQIYPKLGIASRVALRDALVTEGVGEPSA</sequence>
<dbReference type="CDD" id="cd06170">
    <property type="entry name" value="LuxR_C_like"/>
    <property type="match status" value="1"/>
</dbReference>
<dbReference type="GO" id="GO:0006355">
    <property type="term" value="P:regulation of DNA-templated transcription"/>
    <property type="evidence" value="ECO:0007669"/>
    <property type="project" value="InterPro"/>
</dbReference>
<dbReference type="Gene3D" id="3.40.50.300">
    <property type="entry name" value="P-loop containing nucleotide triphosphate hydrolases"/>
    <property type="match status" value="1"/>
</dbReference>
<dbReference type="SUPFAM" id="SSF46894">
    <property type="entry name" value="C-terminal effector domain of the bipartite response regulators"/>
    <property type="match status" value="1"/>
</dbReference>
<evidence type="ECO:0000259" key="4">
    <source>
        <dbReference type="PROSITE" id="PS50043"/>
    </source>
</evidence>
<dbReference type="AlphaFoldDB" id="A0A919FAR1"/>
<dbReference type="SMART" id="SM00421">
    <property type="entry name" value="HTH_LUXR"/>
    <property type="match status" value="1"/>
</dbReference>
<dbReference type="GO" id="GO:0004016">
    <property type="term" value="F:adenylate cyclase activity"/>
    <property type="evidence" value="ECO:0007669"/>
    <property type="project" value="TreeGrafter"/>
</dbReference>
<dbReference type="PANTHER" id="PTHR16305">
    <property type="entry name" value="TESTICULAR SOLUBLE ADENYLYL CYCLASE"/>
    <property type="match status" value="1"/>
</dbReference>
<evidence type="ECO:0000256" key="3">
    <source>
        <dbReference type="SAM" id="MobiDB-lite"/>
    </source>
</evidence>
<dbReference type="EMBL" id="BNBO01000001">
    <property type="protein sequence ID" value="GHH58893.1"/>
    <property type="molecule type" value="Genomic_DNA"/>
</dbReference>
<dbReference type="GO" id="GO:0005524">
    <property type="term" value="F:ATP binding"/>
    <property type="evidence" value="ECO:0007669"/>
    <property type="project" value="UniProtKB-KW"/>
</dbReference>
<dbReference type="SUPFAM" id="SSF52540">
    <property type="entry name" value="P-loop containing nucleoside triphosphate hydrolases"/>
    <property type="match status" value="1"/>
</dbReference>
<evidence type="ECO:0000313" key="6">
    <source>
        <dbReference type="Proteomes" id="UP000617734"/>
    </source>
</evidence>
<dbReference type="PROSITE" id="PS50043">
    <property type="entry name" value="HTH_LUXR_2"/>
    <property type="match status" value="1"/>
</dbReference>
<evidence type="ECO:0000256" key="1">
    <source>
        <dbReference type="ARBA" id="ARBA00022741"/>
    </source>
</evidence>
<gene>
    <name evidence="5" type="ORF">GCM10018781_01030</name>
</gene>